<reference evidence="1 2" key="1">
    <citation type="submission" date="2020-07" db="EMBL/GenBank/DDBJ databases">
        <title>The draft genome sequence of Maribacter polysiphoniae KCTC 22021.</title>
        <authorList>
            <person name="Mu L."/>
        </authorList>
    </citation>
    <scope>NUCLEOTIDE SEQUENCE [LARGE SCALE GENOMIC DNA]</scope>
    <source>
        <strain evidence="1 2">KCTC 22021</strain>
    </source>
</reference>
<dbReference type="Proteomes" id="UP000651837">
    <property type="component" value="Unassembled WGS sequence"/>
</dbReference>
<accession>A0ABR7W088</accession>
<evidence type="ECO:0000313" key="1">
    <source>
        <dbReference type="EMBL" id="MBD1261620.1"/>
    </source>
</evidence>
<proteinExistence type="predicted"/>
<keyword evidence="2" id="KW-1185">Reference proteome</keyword>
<dbReference type="EMBL" id="JACWLN010000006">
    <property type="protein sequence ID" value="MBD1261620.1"/>
    <property type="molecule type" value="Genomic_DNA"/>
</dbReference>
<protein>
    <submittedName>
        <fullName evidence="1">Uncharacterized protein</fullName>
    </submittedName>
</protein>
<name>A0ABR7W088_9FLAO</name>
<gene>
    <name evidence="1" type="ORF">HZY62_13530</name>
</gene>
<sequence length="53" mass="6004">MFKNEMTKAKNNNYLSAEIGDAKKGKTWAIGVSLKIEVYETYHIQRIGPSDTL</sequence>
<comment type="caution">
    <text evidence="1">The sequence shown here is derived from an EMBL/GenBank/DDBJ whole genome shotgun (WGS) entry which is preliminary data.</text>
</comment>
<organism evidence="1 2">
    <name type="scientific">Maribacter polysiphoniae</name>
    <dbReference type="NCBI Taxonomy" id="429344"/>
    <lineage>
        <taxon>Bacteria</taxon>
        <taxon>Pseudomonadati</taxon>
        <taxon>Bacteroidota</taxon>
        <taxon>Flavobacteriia</taxon>
        <taxon>Flavobacteriales</taxon>
        <taxon>Flavobacteriaceae</taxon>
        <taxon>Maribacter</taxon>
    </lineage>
</organism>
<dbReference type="RefSeq" id="WP_170117864.1">
    <property type="nucleotide sequence ID" value="NZ_JACWLN010000006.1"/>
</dbReference>
<evidence type="ECO:0000313" key="2">
    <source>
        <dbReference type="Proteomes" id="UP000651837"/>
    </source>
</evidence>